<dbReference type="EMBL" id="LGRX02035509">
    <property type="protein sequence ID" value="KAK3234347.1"/>
    <property type="molecule type" value="Genomic_DNA"/>
</dbReference>
<gene>
    <name evidence="2" type="ORF">CYMTET_55393</name>
</gene>
<evidence type="ECO:0000313" key="3">
    <source>
        <dbReference type="Proteomes" id="UP001190700"/>
    </source>
</evidence>
<name>A0AAE0BDE6_9CHLO</name>
<dbReference type="AlphaFoldDB" id="A0AAE0BDE6"/>
<feature type="region of interest" description="Disordered" evidence="1">
    <location>
        <begin position="1"/>
        <end position="71"/>
    </location>
</feature>
<keyword evidence="3" id="KW-1185">Reference proteome</keyword>
<sequence>MNIDSSSAILIDADQAPTPQDPPNPSQEEVEELDANLEATQDEDEEGAEDGNDNDLEDDDDLPTNPTSAKCVCGKSHIRRQPAWIAAEHIRFASLFTKASLTTTVQRLFRSATAQELDDRNLPPVWEVFAQEFNNPSCRVQVLEPLDDTWDSIHYSGHNPNQLVHTRSAEQLKLVYTRKRASLTVLCANYDKSGFNEGERFQYLNSVKNEKADASLYYW</sequence>
<organism evidence="2 3">
    <name type="scientific">Cymbomonas tetramitiformis</name>
    <dbReference type="NCBI Taxonomy" id="36881"/>
    <lineage>
        <taxon>Eukaryota</taxon>
        <taxon>Viridiplantae</taxon>
        <taxon>Chlorophyta</taxon>
        <taxon>Pyramimonadophyceae</taxon>
        <taxon>Pyramimonadales</taxon>
        <taxon>Pyramimonadaceae</taxon>
        <taxon>Cymbomonas</taxon>
    </lineage>
</organism>
<evidence type="ECO:0000313" key="2">
    <source>
        <dbReference type="EMBL" id="KAK3234347.1"/>
    </source>
</evidence>
<feature type="compositionally biased region" description="Acidic residues" evidence="1">
    <location>
        <begin position="28"/>
        <end position="62"/>
    </location>
</feature>
<protein>
    <submittedName>
        <fullName evidence="2">Uncharacterized protein</fullName>
    </submittedName>
</protein>
<proteinExistence type="predicted"/>
<reference evidence="2 3" key="1">
    <citation type="journal article" date="2015" name="Genome Biol. Evol.">
        <title>Comparative Genomics of a Bacterivorous Green Alga Reveals Evolutionary Causalities and Consequences of Phago-Mixotrophic Mode of Nutrition.</title>
        <authorList>
            <person name="Burns J.A."/>
            <person name="Paasch A."/>
            <person name="Narechania A."/>
            <person name="Kim E."/>
        </authorList>
    </citation>
    <scope>NUCLEOTIDE SEQUENCE [LARGE SCALE GENOMIC DNA]</scope>
    <source>
        <strain evidence="2 3">PLY_AMNH</strain>
    </source>
</reference>
<dbReference type="Proteomes" id="UP001190700">
    <property type="component" value="Unassembled WGS sequence"/>
</dbReference>
<comment type="caution">
    <text evidence="2">The sequence shown here is derived from an EMBL/GenBank/DDBJ whole genome shotgun (WGS) entry which is preliminary data.</text>
</comment>
<accession>A0AAE0BDE6</accession>
<evidence type="ECO:0000256" key="1">
    <source>
        <dbReference type="SAM" id="MobiDB-lite"/>
    </source>
</evidence>